<organism evidence="2 3">
    <name type="scientific">Schizophyllum amplum</name>
    <dbReference type="NCBI Taxonomy" id="97359"/>
    <lineage>
        <taxon>Eukaryota</taxon>
        <taxon>Fungi</taxon>
        <taxon>Dikarya</taxon>
        <taxon>Basidiomycota</taxon>
        <taxon>Agaricomycotina</taxon>
        <taxon>Agaricomycetes</taxon>
        <taxon>Agaricomycetidae</taxon>
        <taxon>Agaricales</taxon>
        <taxon>Schizophyllaceae</taxon>
        <taxon>Schizophyllum</taxon>
    </lineage>
</organism>
<feature type="region of interest" description="Disordered" evidence="1">
    <location>
        <begin position="458"/>
        <end position="499"/>
    </location>
</feature>
<evidence type="ECO:0000313" key="3">
    <source>
        <dbReference type="Proteomes" id="UP000320762"/>
    </source>
</evidence>
<dbReference type="AlphaFoldDB" id="A0A550C5N9"/>
<dbReference type="Proteomes" id="UP000320762">
    <property type="component" value="Unassembled WGS sequence"/>
</dbReference>
<dbReference type="OrthoDB" id="3060890at2759"/>
<feature type="region of interest" description="Disordered" evidence="1">
    <location>
        <begin position="105"/>
        <end position="295"/>
    </location>
</feature>
<dbReference type="EMBL" id="VDMD01000023">
    <property type="protein sequence ID" value="TRM60105.1"/>
    <property type="molecule type" value="Genomic_DNA"/>
</dbReference>
<dbReference type="InterPro" id="IPR016197">
    <property type="entry name" value="Chromo-like_dom_sf"/>
</dbReference>
<feature type="compositionally biased region" description="Low complexity" evidence="1">
    <location>
        <begin position="169"/>
        <end position="181"/>
    </location>
</feature>
<evidence type="ECO:0000313" key="2">
    <source>
        <dbReference type="EMBL" id="TRM60105.1"/>
    </source>
</evidence>
<evidence type="ECO:0000256" key="1">
    <source>
        <dbReference type="SAM" id="MobiDB-lite"/>
    </source>
</evidence>
<dbReference type="SUPFAM" id="SSF54160">
    <property type="entry name" value="Chromo domain-like"/>
    <property type="match status" value="1"/>
</dbReference>
<feature type="compositionally biased region" description="Polar residues" evidence="1">
    <location>
        <begin position="242"/>
        <end position="252"/>
    </location>
</feature>
<feature type="compositionally biased region" description="Low complexity" evidence="1">
    <location>
        <begin position="228"/>
        <end position="241"/>
    </location>
</feature>
<keyword evidence="3" id="KW-1185">Reference proteome</keyword>
<comment type="caution">
    <text evidence="2">The sequence shown here is derived from an EMBL/GenBank/DDBJ whole genome shotgun (WGS) entry which is preliminary data.</text>
</comment>
<proteinExistence type="predicted"/>
<dbReference type="Gene3D" id="2.40.50.40">
    <property type="match status" value="1"/>
</dbReference>
<sequence length="1099" mass="119527">MVRQSRHEWSDGNYEVACIVGARYICKRSHWLYRVKWAHPWDADITTSLWKLEKDFKGCGKLLARFWEEIGEDLRMHPFIPGQKILKPRIVGRLHEVRPSYDGYKEKERYSNVSRRSTGMPAMRPSNKSNQKKRKRELGPEAGSDADDENQPPAPSPTKRRHATPIVASSASSSSGSSDSNSDSRDSSPAGTQPEHELMPSDTPIRGPPPAIDGEWQTEGTDSDTDTAESSSRPPSRCASSTGDVSSLTSLDSESDMGNPDSLFTPPPSGPPRTPSPVDRPTEGHDVPATYPRRPIQLVSVEGEYTSANPTRNKVAEQFGLIVTHSRPAQRSPTPGISNGASGWPDHSSVPEGSSFQDGHVFSSGDNDLSDMLTQRDHFGIYDDVGASIPSAEHNEQVDANGHGLANATANEEHTLGACAFAPTSWVAAAGPLPPPPLPLATSFVDAISSLTLVDGVGEDDASSLSDGELGYPDDDDDASEVPVENHAGPIHPQGDEDIHAQDPCMEEVSPRADLAQSEAADSELVLSEAADVDIIEEDYQHRQAIVAAFDACDISTIDACIIDAYDVSTIEEHAAIECDISRSTVDHAPEADLRDAQTPMDIDVERDESQQHAVALVEAPSHPSRQALLRASDGVWRCTISVKLEQFVSVLGAATFTVEAPALDTKFSLDAHFDDHQASLQLDTFRTIDDVCKLIAVCGRVTQRATIVAATAEDEAGVNLLTNFLRSTSHAAVLPFIGSGSQWLGHIVLYASGNRAFEDMFGGRSGRGRGPVRVAILPWGEWATLLGRRPVLPSTEASLSDTDAAPSWDKHPLLAFIIKFLGFGSAFLDLVRKEGRGMRCYVVQPALDATADARLYSTMLRFVLECYGATEVNRVQAARVLFIPSDGRLTIDRLPMKPNVRVLTYEPSKSCQRGTSMKEIFVVGGVLTFTPMALVENLYSCTKRLEEAAIHPLWACYVLPSVLGMALHLSTVSNADPETFLFNPIIEAVINGECTLAAPTPGTSMSSKMPWKLSPIYCSCLTAQDVIVLAMEEFHAAFGDVPEDRWESEAKKLIHPEMTDVRRCCVLAHSRDPVLSDGKEKIEWLVSCRDLVGDGYEF</sequence>
<feature type="compositionally biased region" description="Polar residues" evidence="1">
    <location>
        <begin position="327"/>
        <end position="341"/>
    </location>
</feature>
<name>A0A550C5N9_9AGAR</name>
<protein>
    <recommendedName>
        <fullName evidence="4">Chromo domain-containing protein</fullName>
    </recommendedName>
</protein>
<feature type="compositionally biased region" description="Pro residues" evidence="1">
    <location>
        <begin position="265"/>
        <end position="275"/>
    </location>
</feature>
<reference evidence="2 3" key="1">
    <citation type="journal article" date="2019" name="New Phytol.">
        <title>Comparative genomics reveals unique wood-decay strategies and fruiting body development in the Schizophyllaceae.</title>
        <authorList>
            <person name="Almasi E."/>
            <person name="Sahu N."/>
            <person name="Krizsan K."/>
            <person name="Balint B."/>
            <person name="Kovacs G.M."/>
            <person name="Kiss B."/>
            <person name="Cseklye J."/>
            <person name="Drula E."/>
            <person name="Henrissat B."/>
            <person name="Nagy I."/>
            <person name="Chovatia M."/>
            <person name="Adam C."/>
            <person name="LaButti K."/>
            <person name="Lipzen A."/>
            <person name="Riley R."/>
            <person name="Grigoriev I.V."/>
            <person name="Nagy L.G."/>
        </authorList>
    </citation>
    <scope>NUCLEOTIDE SEQUENCE [LARGE SCALE GENOMIC DNA]</scope>
    <source>
        <strain evidence="2 3">NL-1724</strain>
    </source>
</reference>
<feature type="region of interest" description="Disordered" evidence="1">
    <location>
        <begin position="327"/>
        <end position="369"/>
    </location>
</feature>
<evidence type="ECO:0008006" key="4">
    <source>
        <dbReference type="Google" id="ProtNLM"/>
    </source>
</evidence>
<gene>
    <name evidence="2" type="ORF">BD626DRAFT_505533</name>
</gene>
<accession>A0A550C5N9</accession>